<feature type="transmembrane region" description="Helical" evidence="7">
    <location>
        <begin position="232"/>
        <end position="251"/>
    </location>
</feature>
<dbReference type="RefSeq" id="WP_046311791.1">
    <property type="nucleotide sequence ID" value="NZ_CBCSCY010000078.1"/>
</dbReference>
<dbReference type="PATRIC" id="fig|400092.3.peg.3280"/>
<sequence length="462" mass="52005">MFVHLLRKLLLAIPALWIIGTLVFLLSRMLPGSFGQDRILDLEGSFYSKSSQGSREAAYKAYLQKTGQHLPLFYFSISPSVVPDTLSLIFPEQRQEQLRQLAYKYGNWPVVVKFNVQARQLEQSFKEHKTPEIELLLQTLGHSSDLEQLRHACSNLQRLATNTAVSDKAGRVAYTLEALVEKQQRFAYLLPDLNWHGPENQYHRWLTAAIAGDFGTSYRTGRSVLEMIGESIGNTLLLLLGSMLITLALSLELSIQMVKGSMRWLRNITMPLLFLIDSMPTLIIAMLLLVLLANPDFLQLFPVYGMGYYTSESLPFWQQLFQQLQFMALPLVVMVLANLPYITNQLYSSLHAAMLADYSRTARAKGLSENKVIRQHALRNALLPLITLVSDFLPALVSGSILIETIFAIPGIGRLLIDSVLSKDYPVLIAIVLVVLIVRIVAYALADLAYAWADPRLKQKLV</sequence>
<protein>
    <recommendedName>
        <fullName evidence="8">ABC transmembrane type-1 domain-containing protein</fullName>
    </recommendedName>
</protein>
<name>A0A0E3ZF83_9BACT</name>
<feature type="domain" description="ABC transmembrane type-1" evidence="8">
    <location>
        <begin position="232"/>
        <end position="446"/>
    </location>
</feature>
<keyword evidence="10" id="KW-1185">Reference proteome</keyword>
<evidence type="ECO:0000256" key="7">
    <source>
        <dbReference type="RuleBase" id="RU363032"/>
    </source>
</evidence>
<comment type="similarity">
    <text evidence="7">Belongs to the binding-protein-dependent transport system permease family.</text>
</comment>
<dbReference type="KEGG" id="pko:PKOR_15055"/>
<keyword evidence="6 7" id="KW-0472">Membrane</keyword>
<dbReference type="InterPro" id="IPR000515">
    <property type="entry name" value="MetI-like"/>
</dbReference>
<proteinExistence type="inferred from homology"/>
<evidence type="ECO:0000313" key="9">
    <source>
        <dbReference type="EMBL" id="AKD04163.1"/>
    </source>
</evidence>
<accession>A0A0E3ZF83</accession>
<dbReference type="PANTHER" id="PTHR30465">
    <property type="entry name" value="INNER MEMBRANE ABC TRANSPORTER"/>
    <property type="match status" value="1"/>
</dbReference>
<feature type="transmembrane region" description="Helical" evidence="7">
    <location>
        <begin position="381"/>
        <end position="407"/>
    </location>
</feature>
<keyword evidence="4 7" id="KW-0812">Transmembrane</keyword>
<dbReference type="AlphaFoldDB" id="A0A0E3ZF83"/>
<evidence type="ECO:0000259" key="8">
    <source>
        <dbReference type="PROSITE" id="PS50928"/>
    </source>
</evidence>
<feature type="transmembrane region" description="Helical" evidence="7">
    <location>
        <begin position="427"/>
        <end position="453"/>
    </location>
</feature>
<dbReference type="Pfam" id="PF00528">
    <property type="entry name" value="BPD_transp_1"/>
    <property type="match status" value="1"/>
</dbReference>
<keyword evidence="3" id="KW-1003">Cell membrane</keyword>
<evidence type="ECO:0000313" key="10">
    <source>
        <dbReference type="Proteomes" id="UP000033109"/>
    </source>
</evidence>
<keyword evidence="5 7" id="KW-1133">Transmembrane helix</keyword>
<comment type="subcellular location">
    <subcellularLocation>
        <location evidence="1 7">Cell membrane</location>
        <topology evidence="1 7">Multi-pass membrane protein</topology>
    </subcellularLocation>
</comment>
<dbReference type="GO" id="GO:0005886">
    <property type="term" value="C:plasma membrane"/>
    <property type="evidence" value="ECO:0007669"/>
    <property type="project" value="UniProtKB-SubCell"/>
</dbReference>
<dbReference type="Proteomes" id="UP000033109">
    <property type="component" value="Chromosome"/>
</dbReference>
<organism evidence="9 10">
    <name type="scientific">Pontibacter korlensis</name>
    <dbReference type="NCBI Taxonomy" id="400092"/>
    <lineage>
        <taxon>Bacteria</taxon>
        <taxon>Pseudomonadati</taxon>
        <taxon>Bacteroidota</taxon>
        <taxon>Cytophagia</taxon>
        <taxon>Cytophagales</taxon>
        <taxon>Hymenobacteraceae</taxon>
        <taxon>Pontibacter</taxon>
    </lineage>
</organism>
<keyword evidence="2 7" id="KW-0813">Transport</keyword>
<evidence type="ECO:0000256" key="5">
    <source>
        <dbReference type="ARBA" id="ARBA00022989"/>
    </source>
</evidence>
<dbReference type="InterPro" id="IPR035906">
    <property type="entry name" value="MetI-like_sf"/>
</dbReference>
<dbReference type="CDD" id="cd06261">
    <property type="entry name" value="TM_PBP2"/>
    <property type="match status" value="1"/>
</dbReference>
<dbReference type="GO" id="GO:0055085">
    <property type="term" value="P:transmembrane transport"/>
    <property type="evidence" value="ECO:0007669"/>
    <property type="project" value="InterPro"/>
</dbReference>
<dbReference type="PANTHER" id="PTHR30465:SF0">
    <property type="entry name" value="OLIGOPEPTIDE TRANSPORT SYSTEM PERMEASE PROTEIN APPB"/>
    <property type="match status" value="1"/>
</dbReference>
<dbReference type="PROSITE" id="PS50928">
    <property type="entry name" value="ABC_TM1"/>
    <property type="match status" value="1"/>
</dbReference>
<dbReference type="HOGENOM" id="CLU_036879_1_2_10"/>
<reference evidence="9 10" key="1">
    <citation type="journal article" date="2015" name="Sci. Rep.">
        <title>Unraveling adaptation of Pontibacter korlensis to radiation and infertility in desert through complete genome and comparative transcriptomic analysis.</title>
        <authorList>
            <person name="Dai J."/>
            <person name="Dai W."/>
            <person name="Qiu C."/>
            <person name="Yang Z."/>
            <person name="Zhang Y."/>
            <person name="Zhou M."/>
            <person name="Zhang L."/>
            <person name="Fang C."/>
            <person name="Gao Q."/>
            <person name="Yang Q."/>
            <person name="Li X."/>
            <person name="Wang Z."/>
            <person name="Wang Z."/>
            <person name="Jia Z."/>
            <person name="Chen X."/>
        </authorList>
    </citation>
    <scope>NUCLEOTIDE SEQUENCE [LARGE SCALE GENOMIC DNA]</scope>
    <source>
        <strain evidence="9 10">X14-1T</strain>
    </source>
</reference>
<gene>
    <name evidence="9" type="ORF">PKOR_15055</name>
</gene>
<dbReference type="Gene3D" id="1.10.3720.10">
    <property type="entry name" value="MetI-like"/>
    <property type="match status" value="1"/>
</dbReference>
<evidence type="ECO:0000256" key="2">
    <source>
        <dbReference type="ARBA" id="ARBA00022448"/>
    </source>
</evidence>
<evidence type="ECO:0000256" key="6">
    <source>
        <dbReference type="ARBA" id="ARBA00023136"/>
    </source>
</evidence>
<dbReference type="EMBL" id="CP009621">
    <property type="protein sequence ID" value="AKD04163.1"/>
    <property type="molecule type" value="Genomic_DNA"/>
</dbReference>
<evidence type="ECO:0000256" key="4">
    <source>
        <dbReference type="ARBA" id="ARBA00022692"/>
    </source>
</evidence>
<dbReference type="OrthoDB" id="24153at2"/>
<evidence type="ECO:0000256" key="3">
    <source>
        <dbReference type="ARBA" id="ARBA00022475"/>
    </source>
</evidence>
<evidence type="ECO:0000256" key="1">
    <source>
        <dbReference type="ARBA" id="ARBA00004651"/>
    </source>
</evidence>
<feature type="transmembrane region" description="Helical" evidence="7">
    <location>
        <begin position="272"/>
        <end position="293"/>
    </location>
</feature>
<dbReference type="SUPFAM" id="SSF161098">
    <property type="entry name" value="MetI-like"/>
    <property type="match status" value="1"/>
</dbReference>
<dbReference type="STRING" id="400092.PKOR_15055"/>
<feature type="transmembrane region" description="Helical" evidence="7">
    <location>
        <begin position="324"/>
        <end position="342"/>
    </location>
</feature>